<evidence type="ECO:0000313" key="2">
    <source>
        <dbReference type="EMBL" id="GLI94943.1"/>
    </source>
</evidence>
<comment type="caution">
    <text evidence="2">The sequence shown here is derived from an EMBL/GenBank/DDBJ whole genome shotgun (WGS) entry which is preliminary data.</text>
</comment>
<organism evidence="2 3">
    <name type="scientific">Methylocystis echinoides</name>
    <dbReference type="NCBI Taxonomy" id="29468"/>
    <lineage>
        <taxon>Bacteria</taxon>
        <taxon>Pseudomonadati</taxon>
        <taxon>Pseudomonadota</taxon>
        <taxon>Alphaproteobacteria</taxon>
        <taxon>Hyphomicrobiales</taxon>
        <taxon>Methylocystaceae</taxon>
        <taxon>Methylocystis</taxon>
    </lineage>
</organism>
<accession>A0A9W6LTS3</accession>
<evidence type="ECO:0000259" key="1">
    <source>
        <dbReference type="SMART" id="SM00065"/>
    </source>
</evidence>
<dbReference type="SUPFAM" id="SSF55781">
    <property type="entry name" value="GAF domain-like"/>
    <property type="match status" value="1"/>
</dbReference>
<dbReference type="AlphaFoldDB" id="A0A9W6LTS3"/>
<keyword evidence="3" id="KW-1185">Reference proteome</keyword>
<dbReference type="Gene3D" id="3.30.450.40">
    <property type="match status" value="1"/>
</dbReference>
<feature type="domain" description="GAF" evidence="1">
    <location>
        <begin position="26"/>
        <end position="163"/>
    </location>
</feature>
<dbReference type="PANTHER" id="PTHR43102">
    <property type="entry name" value="SLR1143 PROTEIN"/>
    <property type="match status" value="1"/>
</dbReference>
<dbReference type="InterPro" id="IPR003018">
    <property type="entry name" value="GAF"/>
</dbReference>
<protein>
    <recommendedName>
        <fullName evidence="1">GAF domain-containing protein</fullName>
    </recommendedName>
</protein>
<dbReference type="RefSeq" id="WP_281805246.1">
    <property type="nucleotide sequence ID" value="NZ_BSEC01000001.1"/>
</dbReference>
<dbReference type="PANTHER" id="PTHR43102:SF2">
    <property type="entry name" value="GAF DOMAIN-CONTAINING PROTEIN"/>
    <property type="match status" value="1"/>
</dbReference>
<reference evidence="2" key="1">
    <citation type="journal article" date="2023" name="Int. J. Syst. Evol. Microbiol.">
        <title>Methylocystis iwaonis sp. nov., a type II methane-oxidizing bacterium from surface soil of a rice paddy field in Japan, and emended description of the genus Methylocystis (ex Whittenbury et al. 1970) Bowman et al. 1993.</title>
        <authorList>
            <person name="Kaise H."/>
            <person name="Sawadogo J.B."/>
            <person name="Alam M.S."/>
            <person name="Ueno C."/>
            <person name="Dianou D."/>
            <person name="Shinjo R."/>
            <person name="Asakawa S."/>
        </authorList>
    </citation>
    <scope>NUCLEOTIDE SEQUENCE</scope>
    <source>
        <strain evidence="2">LMG27198</strain>
    </source>
</reference>
<dbReference type="Proteomes" id="UP001144323">
    <property type="component" value="Unassembled WGS sequence"/>
</dbReference>
<proteinExistence type="predicted"/>
<sequence length="171" mass="18748">MSGAPLPEDEAERLQSLRDLKILDTATDERFERITRIVCSVIDIPVAAASLVGKNRQWFKSIQGLPVTETSRDAAFCGYTILSDQPLIVPDATCDSRFYDNPIVTGNPHIRFYAGFPVKASQGQKIGTLCAIDMKPRQSNDKQTAILSDLRFVAKSELNAENTICLALAGC</sequence>
<evidence type="ECO:0000313" key="3">
    <source>
        <dbReference type="Proteomes" id="UP001144323"/>
    </source>
</evidence>
<gene>
    <name evidence="2" type="ORF">LMG27198_39350</name>
</gene>
<dbReference type="EMBL" id="BSEC01000001">
    <property type="protein sequence ID" value="GLI94943.1"/>
    <property type="molecule type" value="Genomic_DNA"/>
</dbReference>
<dbReference type="SMART" id="SM00065">
    <property type="entry name" value="GAF"/>
    <property type="match status" value="1"/>
</dbReference>
<name>A0A9W6LTS3_9HYPH</name>
<dbReference type="Pfam" id="PF01590">
    <property type="entry name" value="GAF"/>
    <property type="match status" value="1"/>
</dbReference>
<dbReference type="InterPro" id="IPR029016">
    <property type="entry name" value="GAF-like_dom_sf"/>
</dbReference>